<dbReference type="AlphaFoldDB" id="A0A0E3VVH1"/>
<reference evidence="1 2" key="1">
    <citation type="submission" date="2014-11" db="EMBL/GenBank/DDBJ databases">
        <title>Symbiosis island explosion on the genome of extra-slow-growing strains of soybean bradyrhizobia with massive insertion sequences.</title>
        <authorList>
            <person name="Iida T."/>
            <person name="Minamisawa K."/>
        </authorList>
    </citation>
    <scope>NUCLEOTIDE SEQUENCE [LARGE SCALE GENOMIC DNA]</scope>
    <source>
        <strain evidence="1 2">NK6</strain>
    </source>
</reference>
<name>A0A0E3VVH1_9BRAD</name>
<accession>A0A0E3VVH1</accession>
<dbReference type="EMBL" id="AP014685">
    <property type="protein sequence ID" value="BAR59150.1"/>
    <property type="molecule type" value="Genomic_DNA"/>
</dbReference>
<sequence>MMARNLTSVDVKIVNRTRANGDPFAELLHTWVEGGQPRNAVSRAVARR</sequence>
<organism evidence="1 2">
    <name type="scientific">Bradyrhizobium diazoefficiens</name>
    <dbReference type="NCBI Taxonomy" id="1355477"/>
    <lineage>
        <taxon>Bacteria</taxon>
        <taxon>Pseudomonadati</taxon>
        <taxon>Pseudomonadota</taxon>
        <taxon>Alphaproteobacteria</taxon>
        <taxon>Hyphomicrobiales</taxon>
        <taxon>Nitrobacteraceae</taxon>
        <taxon>Bradyrhizobium</taxon>
    </lineage>
</organism>
<protein>
    <submittedName>
        <fullName evidence="1">Uncharacterized protein</fullName>
    </submittedName>
</protein>
<evidence type="ECO:0000313" key="1">
    <source>
        <dbReference type="EMBL" id="BAR59150.1"/>
    </source>
</evidence>
<evidence type="ECO:0000313" key="2">
    <source>
        <dbReference type="Proteomes" id="UP000063308"/>
    </source>
</evidence>
<gene>
    <name evidence="1" type="ORF">NK6_5995</name>
</gene>
<dbReference type="Proteomes" id="UP000063308">
    <property type="component" value="Chromosome"/>
</dbReference>
<proteinExistence type="predicted"/>